<feature type="compositionally biased region" description="Pro residues" evidence="1">
    <location>
        <begin position="1"/>
        <end position="20"/>
    </location>
</feature>
<dbReference type="EMBL" id="JAZDWU010000001">
    <property type="protein sequence ID" value="KAL0015015.1"/>
    <property type="molecule type" value="Genomic_DNA"/>
</dbReference>
<evidence type="ECO:0000313" key="3">
    <source>
        <dbReference type="EMBL" id="KAL0015015.1"/>
    </source>
</evidence>
<keyword evidence="2" id="KW-1133">Transmembrane helix</keyword>
<protein>
    <submittedName>
        <fullName evidence="3">Uncharacterized protein</fullName>
    </submittedName>
</protein>
<evidence type="ECO:0000313" key="4">
    <source>
        <dbReference type="Proteomes" id="UP001459277"/>
    </source>
</evidence>
<feature type="compositionally biased region" description="Pro residues" evidence="1">
    <location>
        <begin position="240"/>
        <end position="259"/>
    </location>
</feature>
<feature type="transmembrane region" description="Helical" evidence="2">
    <location>
        <begin position="38"/>
        <end position="66"/>
    </location>
</feature>
<accession>A0AAW2DW74</accession>
<feature type="compositionally biased region" description="Pro residues" evidence="1">
    <location>
        <begin position="292"/>
        <end position="303"/>
    </location>
</feature>
<feature type="compositionally biased region" description="Pro residues" evidence="1">
    <location>
        <begin position="366"/>
        <end position="380"/>
    </location>
</feature>
<dbReference type="AlphaFoldDB" id="A0AAW2DW74"/>
<keyword evidence="2" id="KW-0472">Membrane</keyword>
<feature type="transmembrane region" description="Helical" evidence="2">
    <location>
        <begin position="78"/>
        <end position="94"/>
    </location>
</feature>
<proteinExistence type="predicted"/>
<feature type="compositionally biased region" description="Basic residues" evidence="1">
    <location>
        <begin position="385"/>
        <end position="397"/>
    </location>
</feature>
<organism evidence="3 4">
    <name type="scientific">Lithocarpus litseifolius</name>
    <dbReference type="NCBI Taxonomy" id="425828"/>
    <lineage>
        <taxon>Eukaryota</taxon>
        <taxon>Viridiplantae</taxon>
        <taxon>Streptophyta</taxon>
        <taxon>Embryophyta</taxon>
        <taxon>Tracheophyta</taxon>
        <taxon>Spermatophyta</taxon>
        <taxon>Magnoliopsida</taxon>
        <taxon>eudicotyledons</taxon>
        <taxon>Gunneridae</taxon>
        <taxon>Pentapetalae</taxon>
        <taxon>rosids</taxon>
        <taxon>fabids</taxon>
        <taxon>Fagales</taxon>
        <taxon>Fagaceae</taxon>
        <taxon>Lithocarpus</taxon>
    </lineage>
</organism>
<feature type="compositionally biased region" description="Low complexity" evidence="1">
    <location>
        <begin position="455"/>
        <end position="470"/>
    </location>
</feature>
<feature type="compositionally biased region" description="Basic and acidic residues" evidence="1">
    <location>
        <begin position="261"/>
        <end position="289"/>
    </location>
</feature>
<reference evidence="3 4" key="1">
    <citation type="submission" date="2024-01" db="EMBL/GenBank/DDBJ databases">
        <title>A telomere-to-telomere, gap-free genome of sweet tea (Lithocarpus litseifolius).</title>
        <authorList>
            <person name="Zhou J."/>
        </authorList>
    </citation>
    <scope>NUCLEOTIDE SEQUENCE [LARGE SCALE GENOMIC DNA]</scope>
    <source>
        <strain evidence="3">Zhou-2022a</strain>
        <tissue evidence="3">Leaf</tissue>
    </source>
</reference>
<dbReference type="PANTHER" id="PTHR33098">
    <property type="entry name" value="COTTON FIBER (DUF761)"/>
    <property type="match status" value="1"/>
</dbReference>
<comment type="caution">
    <text evidence="3">The sequence shown here is derived from an EMBL/GenBank/DDBJ whole genome shotgun (WGS) entry which is preliminary data.</text>
</comment>
<dbReference type="Proteomes" id="UP001459277">
    <property type="component" value="Unassembled WGS sequence"/>
</dbReference>
<feature type="compositionally biased region" description="Low complexity" evidence="1">
    <location>
        <begin position="100"/>
        <end position="115"/>
    </location>
</feature>
<evidence type="ECO:0000256" key="1">
    <source>
        <dbReference type="SAM" id="MobiDB-lite"/>
    </source>
</evidence>
<gene>
    <name evidence="3" type="ORF">SO802_002084</name>
</gene>
<feature type="compositionally biased region" description="Basic residues" evidence="1">
    <location>
        <begin position="336"/>
        <end position="346"/>
    </location>
</feature>
<keyword evidence="4" id="KW-1185">Reference proteome</keyword>
<evidence type="ECO:0000256" key="2">
    <source>
        <dbReference type="SAM" id="Phobius"/>
    </source>
</evidence>
<name>A0AAW2DW74_9ROSI</name>
<sequence length="577" mass="64370">MQINADPPPFWSPPPPPPNTSMPRRRSSSSSPLLSSPLLIILLPIIFLVFLFITIPPLLSFTFHILRPTYSVKKSWDSFNIVLVMIAILCGIFARKNDDGSTSNVSSNTSTNDTNKTTHEEEPTSQQQQQQQQQWFQYSERKISDYDDPDPSRIWSPATGVTRLKRSSSSYPDLRQQDSTWERDADDHRFRFFDDFEINNFNYNYNHNPVRPRSFGQEQEEEDVEVKEIPVDTFEIRSSPAPPKSPAPPPPPPLPPPQPKRTYETVGRKEKAKQNDTQFKEVKEKEKNICRTPPPAPPPPPSPARVRSEEQKYVKSGRKKSNVKKEIKMVLASIYKQRKRNKKKRKDPYDESLPSEADRAYSTRPLPSPPPPPPPPPPPSVFHSFFKKGLIKSKKVHSVSVSAPPPPPPPPPPSTSTSSRKKTRVPPELHRRPSSATIGKPPLPTRVTNWDKSESVNVGVGVNSGEQSPSIPMPPPPPPLMPDMRFVVRGDFVKIRSAHSSRCGSPELEDVDGSSSVSLMDGGDGVVAGAGAGVSVGGSVFCPSPDVNIKADSFIARLHDGWRLEKVNSLREKQKMG</sequence>
<feature type="region of interest" description="Disordered" evidence="1">
    <location>
        <begin position="98"/>
        <end position="180"/>
    </location>
</feature>
<keyword evidence="2" id="KW-0812">Transmembrane</keyword>
<feature type="region of interest" description="Disordered" evidence="1">
    <location>
        <begin position="236"/>
        <end position="478"/>
    </location>
</feature>
<feature type="region of interest" description="Disordered" evidence="1">
    <location>
        <begin position="1"/>
        <end position="28"/>
    </location>
</feature>
<feature type="compositionally biased region" description="Pro residues" evidence="1">
    <location>
        <begin position="403"/>
        <end position="414"/>
    </location>
</feature>
<dbReference type="PANTHER" id="PTHR33098:SF71">
    <property type="entry name" value="HYDROXYPROLINE-RICH GLYCOPROTEIN FAMILY PROTEIN"/>
    <property type="match status" value="1"/>
</dbReference>